<dbReference type="AlphaFoldDB" id="A0AAQ3TA54"/>
<dbReference type="InterPro" id="IPR001789">
    <property type="entry name" value="Sig_transdc_resp-reg_receiver"/>
</dbReference>
<dbReference type="InterPro" id="IPR011006">
    <property type="entry name" value="CheY-like_superfamily"/>
</dbReference>
<gene>
    <name evidence="5" type="ORF">U9M48_018503</name>
</gene>
<evidence type="ECO:0000313" key="6">
    <source>
        <dbReference type="Proteomes" id="UP001341281"/>
    </source>
</evidence>
<organism evidence="5 6">
    <name type="scientific">Paspalum notatum var. saurae</name>
    <dbReference type="NCBI Taxonomy" id="547442"/>
    <lineage>
        <taxon>Eukaryota</taxon>
        <taxon>Viridiplantae</taxon>
        <taxon>Streptophyta</taxon>
        <taxon>Embryophyta</taxon>
        <taxon>Tracheophyta</taxon>
        <taxon>Spermatophyta</taxon>
        <taxon>Magnoliopsida</taxon>
        <taxon>Liliopsida</taxon>
        <taxon>Poales</taxon>
        <taxon>Poaceae</taxon>
        <taxon>PACMAD clade</taxon>
        <taxon>Panicoideae</taxon>
        <taxon>Andropogonodae</taxon>
        <taxon>Paspaleae</taxon>
        <taxon>Paspalinae</taxon>
        <taxon>Paspalum</taxon>
    </lineage>
</organism>
<dbReference type="Gene3D" id="3.40.50.2300">
    <property type="match status" value="1"/>
</dbReference>
<proteinExistence type="predicted"/>
<dbReference type="GO" id="GO:0000160">
    <property type="term" value="P:phosphorelay signal transduction system"/>
    <property type="evidence" value="ECO:0007669"/>
    <property type="project" value="InterPro"/>
</dbReference>
<dbReference type="EMBL" id="CP144748">
    <property type="protein sequence ID" value="WVZ69768.1"/>
    <property type="molecule type" value="Genomic_DNA"/>
</dbReference>
<name>A0AAQ3TA54_PASNO</name>
<keyword evidence="1" id="KW-0597">Phosphoprotein</keyword>
<evidence type="ECO:0000259" key="4">
    <source>
        <dbReference type="PROSITE" id="PS50110"/>
    </source>
</evidence>
<evidence type="ECO:0000256" key="3">
    <source>
        <dbReference type="SAM" id="MobiDB-lite"/>
    </source>
</evidence>
<dbReference type="CDD" id="cd17546">
    <property type="entry name" value="REC_hyHK_CKI1_RcsC-like"/>
    <property type="match status" value="1"/>
</dbReference>
<feature type="domain" description="Response regulatory" evidence="4">
    <location>
        <begin position="46"/>
        <end position="144"/>
    </location>
</feature>
<dbReference type="Proteomes" id="UP001341281">
    <property type="component" value="Chromosome 04"/>
</dbReference>
<dbReference type="PROSITE" id="PS50110">
    <property type="entry name" value="RESPONSE_REGULATORY"/>
    <property type="match status" value="1"/>
</dbReference>
<feature type="region of interest" description="Disordered" evidence="3">
    <location>
        <begin position="1"/>
        <end position="43"/>
    </location>
</feature>
<dbReference type="Pfam" id="PF00072">
    <property type="entry name" value="Response_reg"/>
    <property type="match status" value="1"/>
</dbReference>
<reference evidence="5 6" key="1">
    <citation type="submission" date="2024-02" db="EMBL/GenBank/DDBJ databases">
        <title>High-quality chromosome-scale genome assembly of Pensacola bahiagrass (Paspalum notatum Flugge var. saurae).</title>
        <authorList>
            <person name="Vega J.M."/>
            <person name="Podio M."/>
            <person name="Orjuela J."/>
            <person name="Siena L.A."/>
            <person name="Pessino S.C."/>
            <person name="Combes M.C."/>
            <person name="Mariac C."/>
            <person name="Albertini E."/>
            <person name="Pupilli F."/>
            <person name="Ortiz J.P.A."/>
            <person name="Leblanc O."/>
        </authorList>
    </citation>
    <scope>NUCLEOTIDE SEQUENCE [LARGE SCALE GENOMIC DNA]</scope>
    <source>
        <strain evidence="5">R1</strain>
        <tissue evidence="5">Leaf</tissue>
    </source>
</reference>
<dbReference type="SUPFAM" id="SSF52172">
    <property type="entry name" value="CheY-like"/>
    <property type="match status" value="1"/>
</dbReference>
<sequence length="144" mass="15803">MKAGARSTPFHSPEDLERPTSVKYTSSSQAAGPKIAETNNDRQDLPEIVVDSVQEIAMSIEAACLGASVTVTQDGVVAVNLFKEAPEQASASREGITVPLPYDVIFMNCQMPHMDGYEATKIIRDEERRHRIHTLIIVLTAHEI</sequence>
<keyword evidence="6" id="KW-1185">Reference proteome</keyword>
<protein>
    <recommendedName>
        <fullName evidence="4">Response regulatory domain-containing protein</fullName>
    </recommendedName>
</protein>
<dbReference type="PANTHER" id="PTHR45339">
    <property type="entry name" value="HYBRID SIGNAL TRANSDUCTION HISTIDINE KINASE J"/>
    <property type="match status" value="1"/>
</dbReference>
<dbReference type="PANTHER" id="PTHR45339:SF5">
    <property type="entry name" value="HISTIDINE KINASE"/>
    <property type="match status" value="1"/>
</dbReference>
<evidence type="ECO:0000256" key="1">
    <source>
        <dbReference type="ARBA" id="ARBA00022553"/>
    </source>
</evidence>
<accession>A0AAQ3TA54</accession>
<evidence type="ECO:0000256" key="2">
    <source>
        <dbReference type="PROSITE-ProRule" id="PRU00169"/>
    </source>
</evidence>
<evidence type="ECO:0000313" key="5">
    <source>
        <dbReference type="EMBL" id="WVZ69768.1"/>
    </source>
</evidence>
<comment type="caution">
    <text evidence="2">Lacks conserved residue(s) required for the propagation of feature annotation.</text>
</comment>